<protein>
    <submittedName>
        <fullName evidence="2">Uncharacterized protein</fullName>
    </submittedName>
</protein>
<comment type="caution">
    <text evidence="2">The sequence shown here is derived from an EMBL/GenBank/DDBJ whole genome shotgun (WGS) entry which is preliminary data.</text>
</comment>
<keyword evidence="1" id="KW-0732">Signal</keyword>
<feature type="signal peptide" evidence="1">
    <location>
        <begin position="1"/>
        <end position="27"/>
    </location>
</feature>
<organism evidence="2 3">
    <name type="scientific">Oleomonas cavernae</name>
    <dbReference type="NCBI Taxonomy" id="2320859"/>
    <lineage>
        <taxon>Bacteria</taxon>
        <taxon>Pseudomonadati</taxon>
        <taxon>Pseudomonadota</taxon>
        <taxon>Alphaproteobacteria</taxon>
        <taxon>Acetobacterales</taxon>
        <taxon>Acetobacteraceae</taxon>
        <taxon>Oleomonas</taxon>
    </lineage>
</organism>
<reference evidence="2 3" key="1">
    <citation type="submission" date="2018-09" db="EMBL/GenBank/DDBJ databases">
        <authorList>
            <person name="Zhu H."/>
        </authorList>
    </citation>
    <scope>NUCLEOTIDE SEQUENCE [LARGE SCALE GENOMIC DNA]</scope>
    <source>
        <strain evidence="2 3">K1W22B-8</strain>
    </source>
</reference>
<dbReference type="OrthoDB" id="7276957at2"/>
<dbReference type="EMBL" id="QYUK01000011">
    <property type="protein sequence ID" value="RJF87228.1"/>
    <property type="molecule type" value="Genomic_DNA"/>
</dbReference>
<keyword evidence="3" id="KW-1185">Reference proteome</keyword>
<proteinExistence type="predicted"/>
<evidence type="ECO:0000313" key="2">
    <source>
        <dbReference type="EMBL" id="RJF87228.1"/>
    </source>
</evidence>
<sequence>MTLSRRVFLFGSASVPALALTAGSARAWSTQDVGPTEQSLMAARCTPAPHDNAHLQKALDLLGQAGVPIPLTTAQACPLCGCTIQPG</sequence>
<name>A0A418WBC0_9PROT</name>
<evidence type="ECO:0000256" key="1">
    <source>
        <dbReference type="SAM" id="SignalP"/>
    </source>
</evidence>
<dbReference type="AlphaFoldDB" id="A0A418WBC0"/>
<dbReference type="PROSITE" id="PS51318">
    <property type="entry name" value="TAT"/>
    <property type="match status" value="1"/>
</dbReference>
<dbReference type="RefSeq" id="WP_119777870.1">
    <property type="nucleotide sequence ID" value="NZ_QYUK01000011.1"/>
</dbReference>
<dbReference type="Proteomes" id="UP000284605">
    <property type="component" value="Unassembled WGS sequence"/>
</dbReference>
<feature type="chain" id="PRO_5018983241" evidence="1">
    <location>
        <begin position="28"/>
        <end position="87"/>
    </location>
</feature>
<dbReference type="InterPro" id="IPR006311">
    <property type="entry name" value="TAT_signal"/>
</dbReference>
<accession>A0A418WBC0</accession>
<gene>
    <name evidence="2" type="ORF">D3874_09460</name>
</gene>
<evidence type="ECO:0000313" key="3">
    <source>
        <dbReference type="Proteomes" id="UP000284605"/>
    </source>
</evidence>